<dbReference type="PANTHER" id="PTHR11177">
    <property type="entry name" value="CHITINASE"/>
    <property type="match status" value="1"/>
</dbReference>
<comment type="catalytic activity">
    <reaction evidence="1">
        <text>Random endo-hydrolysis of N-acetyl-beta-D-glucosaminide (1-&gt;4)-beta-linkages in chitin and chitodextrins.</text>
        <dbReference type="EC" id="3.2.1.14"/>
    </reaction>
</comment>
<proteinExistence type="inferred from homology"/>
<dbReference type="EC" id="3.2.1.14" evidence="2"/>
<organism evidence="8">
    <name type="scientific">Prevotella sp. GTC17253</name>
    <dbReference type="NCBI Taxonomy" id="3236793"/>
    <lineage>
        <taxon>Bacteria</taxon>
        <taxon>Pseudomonadati</taxon>
        <taxon>Bacteroidota</taxon>
        <taxon>Bacteroidia</taxon>
        <taxon>Bacteroidales</taxon>
        <taxon>Prevotellaceae</taxon>
        <taxon>Prevotella</taxon>
    </lineage>
</organism>
<dbReference type="InterPro" id="IPR001579">
    <property type="entry name" value="Glyco_hydro_18_chit_AS"/>
</dbReference>
<evidence type="ECO:0000256" key="4">
    <source>
        <dbReference type="ARBA" id="ARBA00023295"/>
    </source>
</evidence>
<dbReference type="PROSITE" id="PS01095">
    <property type="entry name" value="GH18_1"/>
    <property type="match status" value="1"/>
</dbReference>
<dbReference type="InterPro" id="IPR029062">
    <property type="entry name" value="Class_I_gatase-like"/>
</dbReference>
<evidence type="ECO:0000256" key="5">
    <source>
        <dbReference type="RuleBase" id="RU000489"/>
    </source>
</evidence>
<dbReference type="InterPro" id="IPR001223">
    <property type="entry name" value="Glyco_hydro18_cat"/>
</dbReference>
<dbReference type="PANTHER" id="PTHR11177:SF317">
    <property type="entry name" value="CHITINASE 12-RELATED"/>
    <property type="match status" value="1"/>
</dbReference>
<dbReference type="CDD" id="cd06548">
    <property type="entry name" value="GH18_chitinase"/>
    <property type="match status" value="1"/>
</dbReference>
<dbReference type="GO" id="GO:0008061">
    <property type="term" value="F:chitin binding"/>
    <property type="evidence" value="ECO:0007669"/>
    <property type="project" value="InterPro"/>
</dbReference>
<gene>
    <name evidence="8" type="ORF">GTC17253_16890</name>
</gene>
<dbReference type="SMART" id="SM00636">
    <property type="entry name" value="Glyco_18"/>
    <property type="match status" value="1"/>
</dbReference>
<evidence type="ECO:0000256" key="2">
    <source>
        <dbReference type="ARBA" id="ARBA00012729"/>
    </source>
</evidence>
<dbReference type="Pfam" id="PF00704">
    <property type="entry name" value="Glyco_hydro_18"/>
    <property type="match status" value="1"/>
</dbReference>
<dbReference type="GO" id="GO:0005975">
    <property type="term" value="P:carbohydrate metabolic process"/>
    <property type="evidence" value="ECO:0007669"/>
    <property type="project" value="InterPro"/>
</dbReference>
<accession>A0AB33IUN1</accession>
<feature type="domain" description="GH18" evidence="7">
    <location>
        <begin position="28"/>
        <end position="338"/>
    </location>
</feature>
<name>A0AB33IUN1_9BACT</name>
<comment type="similarity">
    <text evidence="6">Belongs to the glycosyl hydrolase 18 family.</text>
</comment>
<reference evidence="8" key="1">
    <citation type="submission" date="2024-07" db="EMBL/GenBank/DDBJ databases">
        <title>Complete genome sequence of Prevotella sp. YM-2024 GTC17253.</title>
        <authorList>
            <person name="Hayashi M."/>
            <person name="Muto Y."/>
            <person name="Tanaka K."/>
            <person name="Niwa H."/>
        </authorList>
    </citation>
    <scope>NUCLEOTIDE SEQUENCE</scope>
    <source>
        <strain evidence="8">GTC17253</strain>
    </source>
</reference>
<evidence type="ECO:0000256" key="3">
    <source>
        <dbReference type="ARBA" id="ARBA00022801"/>
    </source>
</evidence>
<evidence type="ECO:0000313" key="8">
    <source>
        <dbReference type="EMBL" id="BFO71723.1"/>
    </source>
</evidence>
<keyword evidence="3 5" id="KW-0378">Hydrolase</keyword>
<keyword evidence="4 5" id="KW-0326">Glycosidase</keyword>
<dbReference type="AlphaFoldDB" id="A0AB33IUN1"/>
<dbReference type="GO" id="GO:0008843">
    <property type="term" value="F:endochitinase activity"/>
    <property type="evidence" value="ECO:0007669"/>
    <property type="project" value="UniProtKB-EC"/>
</dbReference>
<dbReference type="InterPro" id="IPR017853">
    <property type="entry name" value="GH"/>
</dbReference>
<dbReference type="Gene3D" id="3.20.20.80">
    <property type="entry name" value="Glycosidases"/>
    <property type="match status" value="1"/>
</dbReference>
<evidence type="ECO:0000256" key="6">
    <source>
        <dbReference type="RuleBase" id="RU004453"/>
    </source>
</evidence>
<dbReference type="Gene3D" id="3.40.50.880">
    <property type="match status" value="1"/>
</dbReference>
<evidence type="ECO:0000256" key="1">
    <source>
        <dbReference type="ARBA" id="ARBA00000822"/>
    </source>
</evidence>
<dbReference type="InterPro" id="IPR011583">
    <property type="entry name" value="Chitinase_II/V-like_cat"/>
</dbReference>
<sequence>MKTNIIRLVVLVFTAFTMLTVTAKPKDRVVVAYVCSWTDLRLPDPTLMTHINYAFGHVNKTFNGVDIQNPPFLEKVVALKKKNPALKINLSIGGWTSGNFSEMAATQTHRTAFARDCRRIVDKYGLDGIDIDWEYPTSNEAGISASPDDTKNFTLLMRDLRKALGNKKLLTIATIQDALYIDFRACVKYLDFVNIMGYDQSNPPMHHTTIHRSPLSGHISLEEGIDAHIKNGVPPEKLTLGMPLYGRGDHSNKILDKFMKTGFTDGRYVERWDSIGEVPYLADKTGKLVWGFDNPRSWAAKCQYIIDRGLLGGMYWETTEDNAQRDGQMTIYESLLKNNKGTIPLKHVLVLTSGKSSVEASQVVDELKQLGMKRHFDVTVLADDVAYTPEYFDRFHLIYQLNADLSKLGNEARKEFETYVDASHGAFFATKDTAVKGWDWYNTFSQDLRVCPLNQKYWSNTAKMGRNLFCVGNNAKAEEVVELLNL</sequence>
<dbReference type="EMBL" id="AP035785">
    <property type="protein sequence ID" value="BFO71723.1"/>
    <property type="molecule type" value="Genomic_DNA"/>
</dbReference>
<evidence type="ECO:0000259" key="7">
    <source>
        <dbReference type="PROSITE" id="PS51910"/>
    </source>
</evidence>
<dbReference type="InterPro" id="IPR050314">
    <property type="entry name" value="Glycosyl_Hydrlase_18"/>
</dbReference>
<dbReference type="PROSITE" id="PS51910">
    <property type="entry name" value="GH18_2"/>
    <property type="match status" value="1"/>
</dbReference>
<dbReference type="SUPFAM" id="SSF51445">
    <property type="entry name" value="(Trans)glycosidases"/>
    <property type="match status" value="1"/>
</dbReference>
<protein>
    <recommendedName>
        <fullName evidence="2">chitinase</fullName>
        <ecNumber evidence="2">3.2.1.14</ecNumber>
    </recommendedName>
</protein>